<protein>
    <submittedName>
        <fullName evidence="1">Uncharacterized protein</fullName>
    </submittedName>
</protein>
<dbReference type="EMBL" id="CP001322">
    <property type="protein sequence ID" value="ACL04042.1"/>
    <property type="molecule type" value="Genomic_DNA"/>
</dbReference>
<keyword evidence="2" id="KW-1185">Reference proteome</keyword>
<dbReference type="KEGG" id="dal:Dalk_2349"/>
<gene>
    <name evidence="1" type="ordered locus">Dalk_2349</name>
</gene>
<dbReference type="Proteomes" id="UP000000739">
    <property type="component" value="Chromosome"/>
</dbReference>
<dbReference type="AlphaFoldDB" id="B8FAV6"/>
<dbReference type="HOGENOM" id="CLU_1755866_0_0_7"/>
<sequence>MNKTRLPEIIDRCSVSEINVAKMVRRMVRFAPRESLVGLERIVITDYDPKDMGFGCYWKQERQIDIFARESLDCLPWALKKMYIFPYLFIGQVFGHELDHHINRDNDSIDKELSAEQDSLVYIYPSFGIFKLPAKILRRFLLAAGWGR</sequence>
<accession>B8FAV6</accession>
<reference evidence="1 2" key="1">
    <citation type="journal article" date="2012" name="Environ. Microbiol.">
        <title>The genome sequence of Desulfatibacillum alkenivorans AK-01: a blueprint for anaerobic alkane oxidation.</title>
        <authorList>
            <person name="Callaghan A.V."/>
            <person name="Morris B.E."/>
            <person name="Pereira I.A."/>
            <person name="McInerney M.J."/>
            <person name="Austin R.N."/>
            <person name="Groves J.T."/>
            <person name="Kukor J.J."/>
            <person name="Suflita J.M."/>
            <person name="Young L.Y."/>
            <person name="Zylstra G.J."/>
            <person name="Wawrik B."/>
        </authorList>
    </citation>
    <scope>NUCLEOTIDE SEQUENCE [LARGE SCALE GENOMIC DNA]</scope>
    <source>
        <strain evidence="1 2">AK-01</strain>
    </source>
</reference>
<evidence type="ECO:0000313" key="1">
    <source>
        <dbReference type="EMBL" id="ACL04042.1"/>
    </source>
</evidence>
<dbReference type="RefSeq" id="WP_015947116.1">
    <property type="nucleotide sequence ID" value="NC_011768.1"/>
</dbReference>
<organism evidence="1 2">
    <name type="scientific">Desulfatibacillum aliphaticivorans</name>
    <dbReference type="NCBI Taxonomy" id="218208"/>
    <lineage>
        <taxon>Bacteria</taxon>
        <taxon>Pseudomonadati</taxon>
        <taxon>Thermodesulfobacteriota</taxon>
        <taxon>Desulfobacteria</taxon>
        <taxon>Desulfobacterales</taxon>
        <taxon>Desulfatibacillaceae</taxon>
        <taxon>Desulfatibacillum</taxon>
    </lineage>
</organism>
<name>B8FAV6_DESAL</name>
<proteinExistence type="predicted"/>
<evidence type="ECO:0000313" key="2">
    <source>
        <dbReference type="Proteomes" id="UP000000739"/>
    </source>
</evidence>